<accession>A0A1A9GJ04</accession>
<evidence type="ECO:0000313" key="2">
    <source>
        <dbReference type="EMBL" id="ANH37445.1"/>
    </source>
</evidence>
<keyword evidence="3" id="KW-1185">Reference proteome</keyword>
<protein>
    <recommendedName>
        <fullName evidence="1">SHD domain-containing protein</fullName>
    </recommendedName>
</protein>
<gene>
    <name evidence="2" type="ORF">I601_1003</name>
</gene>
<dbReference type="GO" id="GO:0006897">
    <property type="term" value="P:endocytosis"/>
    <property type="evidence" value="ECO:0007669"/>
    <property type="project" value="InterPro"/>
</dbReference>
<dbReference type="OrthoDB" id="3373025at2"/>
<dbReference type="EMBL" id="CP015079">
    <property type="protein sequence ID" value="ANH37445.1"/>
    <property type="molecule type" value="Genomic_DNA"/>
</dbReference>
<evidence type="ECO:0000259" key="1">
    <source>
        <dbReference type="PROSITE" id="PS51070"/>
    </source>
</evidence>
<dbReference type="PROSITE" id="PS51070">
    <property type="entry name" value="SHD"/>
    <property type="match status" value="1"/>
</dbReference>
<organism evidence="2 3">
    <name type="scientific">Nocardioides dokdonensis FR1436</name>
    <dbReference type="NCBI Taxonomy" id="1300347"/>
    <lineage>
        <taxon>Bacteria</taxon>
        <taxon>Bacillati</taxon>
        <taxon>Actinomycetota</taxon>
        <taxon>Actinomycetes</taxon>
        <taxon>Propionibacteriales</taxon>
        <taxon>Nocardioidaceae</taxon>
        <taxon>Nocardioides</taxon>
    </lineage>
</organism>
<dbReference type="InterPro" id="IPR012320">
    <property type="entry name" value="SHD_dom"/>
</dbReference>
<proteinExistence type="predicted"/>
<feature type="domain" description="SHD" evidence="1">
    <location>
        <begin position="543"/>
        <end position="695"/>
    </location>
</feature>
<dbReference type="AlphaFoldDB" id="A0A1A9GJ04"/>
<name>A0A1A9GJ04_9ACTN</name>
<dbReference type="KEGG" id="ndk:I601_1003"/>
<sequence length="817" mass="89871">MRRYLINDEPLEGPHGIRLRLRPIRTARPIPPDDEDYFVDSVMLQCQVWGGAATPLIPVTSEGYVHPLYAGGLRGADIDGLVGLNLQDFDPGRPEPVEVPPCPAPWWGLQLAPVTIAKPQGERKSVVSCAVLTDDDPWRGIYAACLGRLPSSLDPVILHQGRYREDLTFEDLIDLIPEEVTGSAADLLERLHPSRTVASPRAASMSRLAYGRMPATGIRTRSHSSPIPRGRYWAGDAGPNILVVCTPGNVNDLALLWNLRASHGDSYGVPVGVLADSFTPDLVQQLVRSELVARQGFGAHALYVTSTSLNVTELAAQWREARTGTTQWPRDDEPVAFIEACHLVDIGPAPARHRQEVTTWTQGRTSVVPILPEDRTALSWSGANDLELRIDVDVIDAPFPRHPSVRTGLFTDFFAGTATHNATGTHASPAVVEWPSTMLTLRVIAQRHDLTVEPSEPGVACMTLLNALEGVHELAYLVHGPLLKLFDELAARTGTAWAKAFNRSGQPVATEVAPTIDDLPDVPFDKFKAALGVKTGPARAWMAWAERRRLVVKGFPLQCERCAARQWVPVSGYRPPIVCVGCAQVMEHPFPKEQITFTYRLGEVLRRVYEHDAMGHLLTLRYLSFLLEGGFEPGFIGVHPGLNFTPRGLATRLGEADMLLFERDGSCVPAEVKRSFGGATEDEVRKLTTLSDALESPWEVLAVTRYAKDAPEGWIDSMRIRRTDTEAGQLISAASKPAGSARPSSLRPRVVLTHEQLLDPSPIWEMGANPFEVTPMDQAGIVEREKRFAHTCESLASTRNVSMLEESMLYEPKRDET</sequence>
<evidence type="ECO:0000313" key="3">
    <source>
        <dbReference type="Proteomes" id="UP000077868"/>
    </source>
</evidence>
<dbReference type="Proteomes" id="UP000077868">
    <property type="component" value="Chromosome"/>
</dbReference>
<dbReference type="PATRIC" id="fig|1300347.3.peg.1000"/>
<reference evidence="2 3" key="1">
    <citation type="submission" date="2016-03" db="EMBL/GenBank/DDBJ databases">
        <title>Complete genome sequence of a soil Actinobacterium, Nocardioides dokdonensis FR1436.</title>
        <authorList>
            <person name="Kwon S.-K."/>
            <person name="Kim K."/>
            <person name="Kim J.F."/>
        </authorList>
    </citation>
    <scope>NUCLEOTIDE SEQUENCE [LARGE SCALE GENOMIC DNA]</scope>
    <source>
        <strain evidence="2 3">FR1436</strain>
    </source>
</reference>
<dbReference type="RefSeq" id="WP_157519886.1">
    <property type="nucleotide sequence ID" value="NZ_CP015079.1"/>
</dbReference>